<feature type="domain" description="Integrase catalytic" evidence="8">
    <location>
        <begin position="372"/>
        <end position="456"/>
    </location>
</feature>
<keyword evidence="4" id="KW-0255">Endonuclease</keyword>
<keyword evidence="5" id="KW-0378">Hydrolase</keyword>
<dbReference type="PANTHER" id="PTHR37984:SF5">
    <property type="entry name" value="PROTEIN NYNRIN-LIKE"/>
    <property type="match status" value="1"/>
</dbReference>
<evidence type="ECO:0000256" key="5">
    <source>
        <dbReference type="ARBA" id="ARBA00022801"/>
    </source>
</evidence>
<name>A0ABQ5DFF3_9ASTR</name>
<dbReference type="GO" id="GO:0003964">
    <property type="term" value="F:RNA-directed DNA polymerase activity"/>
    <property type="evidence" value="ECO:0007669"/>
    <property type="project" value="UniProtKB-KW"/>
</dbReference>
<dbReference type="PROSITE" id="PS50878">
    <property type="entry name" value="RT_POL"/>
    <property type="match status" value="1"/>
</dbReference>
<organism evidence="9 10">
    <name type="scientific">Tanacetum coccineum</name>
    <dbReference type="NCBI Taxonomy" id="301880"/>
    <lineage>
        <taxon>Eukaryota</taxon>
        <taxon>Viridiplantae</taxon>
        <taxon>Streptophyta</taxon>
        <taxon>Embryophyta</taxon>
        <taxon>Tracheophyta</taxon>
        <taxon>Spermatophyta</taxon>
        <taxon>Magnoliopsida</taxon>
        <taxon>eudicotyledons</taxon>
        <taxon>Gunneridae</taxon>
        <taxon>Pentapetalae</taxon>
        <taxon>asterids</taxon>
        <taxon>campanulids</taxon>
        <taxon>Asterales</taxon>
        <taxon>Asteraceae</taxon>
        <taxon>Asteroideae</taxon>
        <taxon>Anthemideae</taxon>
        <taxon>Anthemidinae</taxon>
        <taxon>Tanacetum</taxon>
    </lineage>
</organism>
<evidence type="ECO:0000313" key="9">
    <source>
        <dbReference type="EMBL" id="GJT37658.1"/>
    </source>
</evidence>
<dbReference type="Pfam" id="PF17921">
    <property type="entry name" value="Integrase_H2C2"/>
    <property type="match status" value="1"/>
</dbReference>
<keyword evidence="6 9" id="KW-0695">RNA-directed DNA polymerase</keyword>
<keyword evidence="3" id="KW-0540">Nuclease</keyword>
<proteinExistence type="predicted"/>
<dbReference type="Proteomes" id="UP001151760">
    <property type="component" value="Unassembled WGS sequence"/>
</dbReference>
<dbReference type="InterPro" id="IPR000477">
    <property type="entry name" value="RT_dom"/>
</dbReference>
<dbReference type="Gene3D" id="3.30.420.10">
    <property type="entry name" value="Ribonuclease H-like superfamily/Ribonuclease H"/>
    <property type="match status" value="2"/>
</dbReference>
<dbReference type="SUPFAM" id="SSF56672">
    <property type="entry name" value="DNA/RNA polymerases"/>
    <property type="match status" value="1"/>
</dbReference>
<dbReference type="Gene3D" id="1.10.340.70">
    <property type="match status" value="1"/>
</dbReference>
<dbReference type="InterPro" id="IPR001584">
    <property type="entry name" value="Integrase_cat-core"/>
</dbReference>
<comment type="caution">
    <text evidence="9">The sequence shown here is derived from an EMBL/GenBank/DDBJ whole genome shotgun (WGS) entry which is preliminary data.</text>
</comment>
<dbReference type="InterPro" id="IPR012337">
    <property type="entry name" value="RNaseH-like_sf"/>
</dbReference>
<dbReference type="PANTHER" id="PTHR37984">
    <property type="entry name" value="PROTEIN CBG26694"/>
    <property type="match status" value="1"/>
</dbReference>
<dbReference type="Pfam" id="PF17917">
    <property type="entry name" value="RT_RNaseH"/>
    <property type="match status" value="1"/>
</dbReference>
<evidence type="ECO:0000256" key="1">
    <source>
        <dbReference type="ARBA" id="ARBA00022679"/>
    </source>
</evidence>
<reference evidence="9" key="1">
    <citation type="journal article" date="2022" name="Int. J. Mol. Sci.">
        <title>Draft Genome of Tanacetum Coccineum: Genomic Comparison of Closely Related Tanacetum-Family Plants.</title>
        <authorList>
            <person name="Yamashiro T."/>
            <person name="Shiraishi A."/>
            <person name="Nakayama K."/>
            <person name="Satake H."/>
        </authorList>
    </citation>
    <scope>NUCLEOTIDE SEQUENCE</scope>
</reference>
<dbReference type="SUPFAM" id="SSF53098">
    <property type="entry name" value="Ribonuclease H-like"/>
    <property type="match status" value="1"/>
</dbReference>
<dbReference type="CDD" id="cd01647">
    <property type="entry name" value="RT_LTR"/>
    <property type="match status" value="1"/>
</dbReference>
<evidence type="ECO:0000313" key="10">
    <source>
        <dbReference type="Proteomes" id="UP001151760"/>
    </source>
</evidence>
<sequence length="456" mass="53315">MPFGLTNAPAVFMDLMNRVCKPYLDKFVIVFIDDILIYSKSKEEHEEHLKIILGLLMKEQLYAKFSKCDFWFIEGFSLISKPLTKLTQKNKKFECEEAFEILKQKLCSAPILSLPEGTEDFVVYCDASIKGFGAVLMQREKVIAYASRQLKKHEENYMTHDLELGAVIFALRLWRHYLYGTRCVVYTDHKSLQYILNQKELNMRQRRWIELLSDYDCEIRYHPGKANVVADALSRKEREKPLRVRALVMTVYPDLSERILRAQTEAMKEENVKVENLGRLIKPIFEIHSDGIRYFDKRVWLPLFGGLRDLIMHESHKSKYSIHPGSDKMYQDLKKLYWWPNMKADIATYVSKCLTCAKVKAEHQKPSGLLQQPEIPEWKWEKITMDFVSGLPRTPSGYDSIWVIVDRLTKSAHFLPMKKTDSMEKLTQLYLKEIVCRHGVAVSIISDRDSRFASGF</sequence>
<evidence type="ECO:0000256" key="3">
    <source>
        <dbReference type="ARBA" id="ARBA00022722"/>
    </source>
</evidence>
<keyword evidence="10" id="KW-1185">Reference proteome</keyword>
<evidence type="ECO:0000256" key="4">
    <source>
        <dbReference type="ARBA" id="ARBA00022759"/>
    </source>
</evidence>
<protein>
    <submittedName>
        <fullName evidence="9">Reverse transcriptase domain-containing protein</fullName>
    </submittedName>
</protein>
<dbReference type="Gene3D" id="3.30.70.270">
    <property type="match status" value="1"/>
</dbReference>
<feature type="domain" description="Reverse transcriptase" evidence="7">
    <location>
        <begin position="1"/>
        <end position="106"/>
    </location>
</feature>
<evidence type="ECO:0000259" key="7">
    <source>
        <dbReference type="PROSITE" id="PS50878"/>
    </source>
</evidence>
<reference evidence="9" key="2">
    <citation type="submission" date="2022-01" db="EMBL/GenBank/DDBJ databases">
        <authorList>
            <person name="Yamashiro T."/>
            <person name="Shiraishi A."/>
            <person name="Satake H."/>
            <person name="Nakayama K."/>
        </authorList>
    </citation>
    <scope>NUCLEOTIDE SEQUENCE</scope>
</reference>
<dbReference type="InterPro" id="IPR050951">
    <property type="entry name" value="Retrovirus_Pol_polyprotein"/>
</dbReference>
<dbReference type="InterPro" id="IPR036397">
    <property type="entry name" value="RNaseH_sf"/>
</dbReference>
<keyword evidence="1" id="KW-0808">Transferase</keyword>
<dbReference type="Pfam" id="PF00078">
    <property type="entry name" value="RVT_1"/>
    <property type="match status" value="1"/>
</dbReference>
<evidence type="ECO:0000256" key="6">
    <source>
        <dbReference type="ARBA" id="ARBA00022918"/>
    </source>
</evidence>
<accession>A0ABQ5DFF3</accession>
<evidence type="ECO:0000256" key="2">
    <source>
        <dbReference type="ARBA" id="ARBA00022695"/>
    </source>
</evidence>
<dbReference type="InterPro" id="IPR043502">
    <property type="entry name" value="DNA/RNA_pol_sf"/>
</dbReference>
<keyword evidence="2" id="KW-0548">Nucleotidyltransferase</keyword>
<dbReference type="InterPro" id="IPR041373">
    <property type="entry name" value="RT_RNaseH"/>
</dbReference>
<dbReference type="InterPro" id="IPR041588">
    <property type="entry name" value="Integrase_H2C2"/>
</dbReference>
<dbReference type="PROSITE" id="PS50994">
    <property type="entry name" value="INTEGRASE"/>
    <property type="match status" value="1"/>
</dbReference>
<dbReference type="CDD" id="cd09274">
    <property type="entry name" value="RNase_HI_RT_Ty3"/>
    <property type="match status" value="1"/>
</dbReference>
<dbReference type="InterPro" id="IPR043128">
    <property type="entry name" value="Rev_trsase/Diguanyl_cyclase"/>
</dbReference>
<dbReference type="EMBL" id="BQNB010015242">
    <property type="protein sequence ID" value="GJT37658.1"/>
    <property type="molecule type" value="Genomic_DNA"/>
</dbReference>
<evidence type="ECO:0000259" key="8">
    <source>
        <dbReference type="PROSITE" id="PS50994"/>
    </source>
</evidence>
<gene>
    <name evidence="9" type="ORF">Tco_0937523</name>
</gene>